<feature type="compositionally biased region" description="Polar residues" evidence="1">
    <location>
        <begin position="59"/>
        <end position="82"/>
    </location>
</feature>
<comment type="caution">
    <text evidence="2">The sequence shown here is derived from an EMBL/GenBank/DDBJ whole genome shotgun (WGS) entry which is preliminary data.</text>
</comment>
<feature type="region of interest" description="Disordered" evidence="1">
    <location>
        <begin position="59"/>
        <end position="89"/>
    </location>
</feature>
<keyword evidence="3" id="KW-1185">Reference proteome</keyword>
<sequence>MPTYITPTHNSSDTETNPNSPNTNLESLLPITTATSSESSTSSPESFFEAREMAQNISDFVSDPMDTQPTVENNGSSKTDVSNELKFAT</sequence>
<protein>
    <submittedName>
        <fullName evidence="2">Uncharacterized protein</fullName>
    </submittedName>
</protein>
<dbReference type="EMBL" id="MCBQ01006399">
    <property type="protein sequence ID" value="RKF78494.1"/>
    <property type="molecule type" value="Genomic_DNA"/>
</dbReference>
<proteinExistence type="predicted"/>
<dbReference type="Proteomes" id="UP000283383">
    <property type="component" value="Unassembled WGS sequence"/>
</dbReference>
<evidence type="ECO:0000313" key="3">
    <source>
        <dbReference type="Proteomes" id="UP000283383"/>
    </source>
</evidence>
<dbReference type="AlphaFoldDB" id="A0A420IVC8"/>
<reference evidence="2 3" key="1">
    <citation type="journal article" date="2018" name="BMC Genomics">
        <title>Comparative genome analyses reveal sequence features reflecting distinct modes of host-adaptation between dicot and monocot powdery mildew.</title>
        <authorList>
            <person name="Wu Y."/>
            <person name="Ma X."/>
            <person name="Pan Z."/>
            <person name="Kale S.D."/>
            <person name="Song Y."/>
            <person name="King H."/>
            <person name="Zhang Q."/>
            <person name="Presley C."/>
            <person name="Deng X."/>
            <person name="Wei C.I."/>
            <person name="Xiao S."/>
        </authorList>
    </citation>
    <scope>NUCLEOTIDE SEQUENCE [LARGE SCALE GENOMIC DNA]</scope>
    <source>
        <strain evidence="2">UMSG3</strain>
    </source>
</reference>
<evidence type="ECO:0000313" key="2">
    <source>
        <dbReference type="EMBL" id="RKF78494.1"/>
    </source>
</evidence>
<feature type="compositionally biased region" description="Low complexity" evidence="1">
    <location>
        <begin position="32"/>
        <end position="47"/>
    </location>
</feature>
<accession>A0A420IVC8</accession>
<organism evidence="2 3">
    <name type="scientific">Golovinomyces cichoracearum</name>
    <dbReference type="NCBI Taxonomy" id="62708"/>
    <lineage>
        <taxon>Eukaryota</taxon>
        <taxon>Fungi</taxon>
        <taxon>Dikarya</taxon>
        <taxon>Ascomycota</taxon>
        <taxon>Pezizomycotina</taxon>
        <taxon>Leotiomycetes</taxon>
        <taxon>Erysiphales</taxon>
        <taxon>Erysiphaceae</taxon>
        <taxon>Golovinomyces</taxon>
    </lineage>
</organism>
<feature type="compositionally biased region" description="Polar residues" evidence="1">
    <location>
        <begin position="1"/>
        <end position="26"/>
    </location>
</feature>
<feature type="region of interest" description="Disordered" evidence="1">
    <location>
        <begin position="1"/>
        <end position="47"/>
    </location>
</feature>
<evidence type="ECO:0000256" key="1">
    <source>
        <dbReference type="SAM" id="MobiDB-lite"/>
    </source>
</evidence>
<name>A0A420IVC8_9PEZI</name>
<gene>
    <name evidence="2" type="ORF">GcM3_063021</name>
</gene>